<dbReference type="VEuPathDB" id="GiardiaDB:GL50803_13576"/>
<dbReference type="EMBL" id="AACB03000002">
    <property type="protein sequence ID" value="KAE8304511.1"/>
    <property type="molecule type" value="Genomic_DNA"/>
</dbReference>
<keyword evidence="2" id="KW-1185">Reference proteome</keyword>
<gene>
    <name evidence="1" type="ORF">GL50803_0013576</name>
</gene>
<proteinExistence type="predicted"/>
<dbReference type="GeneID" id="5697458"/>
<evidence type="ECO:0000313" key="2">
    <source>
        <dbReference type="Proteomes" id="UP000001548"/>
    </source>
</evidence>
<dbReference type="HOGENOM" id="CLU_2337991_0_0_1"/>
<evidence type="ECO:0000313" key="1">
    <source>
        <dbReference type="EMBL" id="KAE8304511.1"/>
    </source>
</evidence>
<dbReference type="AlphaFoldDB" id="A8BVK8"/>
<name>A8BVK8_GIAIC</name>
<dbReference type="RefSeq" id="XP_001704575.1">
    <property type="nucleotide sequence ID" value="XM_001704523.1"/>
</dbReference>
<dbReference type="Proteomes" id="UP000001548">
    <property type="component" value="Unassembled WGS sequence"/>
</dbReference>
<accession>A8BVK8</accession>
<dbReference type="KEGG" id="gla:GL50803_0013576"/>
<comment type="caution">
    <text evidence="1">The sequence shown here is derived from an EMBL/GenBank/DDBJ whole genome shotgun (WGS) entry which is preliminary data.</text>
</comment>
<protein>
    <submittedName>
        <fullName evidence="1">Uncharacterized protein</fullName>
    </submittedName>
</protein>
<organism evidence="1 2">
    <name type="scientific">Giardia intestinalis (strain ATCC 50803 / WB clone C6)</name>
    <name type="common">Giardia lamblia</name>
    <dbReference type="NCBI Taxonomy" id="184922"/>
    <lineage>
        <taxon>Eukaryota</taxon>
        <taxon>Metamonada</taxon>
        <taxon>Diplomonadida</taxon>
        <taxon>Hexamitidae</taxon>
        <taxon>Giardiinae</taxon>
        <taxon>Giardia</taxon>
    </lineage>
</organism>
<reference evidence="1 2" key="1">
    <citation type="journal article" date="2007" name="Science">
        <title>Genomic minimalism in the early diverging intestinal parasite Giardia lamblia.</title>
        <authorList>
            <person name="Morrison H.G."/>
            <person name="McArthur A.G."/>
            <person name="Gillin F.D."/>
            <person name="Aley S.B."/>
            <person name="Adam R.D."/>
            <person name="Olsen G.J."/>
            <person name="Best A.A."/>
            <person name="Cande W.Z."/>
            <person name="Chen F."/>
            <person name="Cipriano M.J."/>
            <person name="Davids B.J."/>
            <person name="Dawson S.C."/>
            <person name="Elmendorf H.G."/>
            <person name="Hehl A.B."/>
            <person name="Holder M.E."/>
            <person name="Huse S.M."/>
            <person name="Kim U.U."/>
            <person name="Lasek-Nesselquist E."/>
            <person name="Manning G."/>
            <person name="Nigam A."/>
            <person name="Nixon J.E."/>
            <person name="Palm D."/>
            <person name="Passamaneck N.E."/>
            <person name="Prabhu A."/>
            <person name="Reich C.I."/>
            <person name="Reiner D.S."/>
            <person name="Samuelson J."/>
            <person name="Svard S.G."/>
            <person name="Sogin M.L."/>
        </authorList>
    </citation>
    <scope>NUCLEOTIDE SEQUENCE [LARGE SCALE GENOMIC DNA]</scope>
    <source>
        <strain evidence="1 2">WB C6</strain>
    </source>
</reference>
<sequence>MSLDILEVDGLDSVEQRGAQLALRSLGEEGYIRFTISTYTKLKVLIGTEVLKRLTVCVNDVYQELEYYRPEVKDGFSSFEIVAPSHATVGIHFCQYIG</sequence>
<dbReference type="OMA" id="CVNDVYQ"/>